<feature type="domain" description="Conserved Oligomeric Golgi complex subunit 6 C-terminal" evidence="14">
    <location>
        <begin position="209"/>
        <end position="673"/>
    </location>
</feature>
<name>A0A9N9G1N9_9GLOM</name>
<dbReference type="InterPro" id="IPR010490">
    <property type="entry name" value="COG6"/>
</dbReference>
<dbReference type="GO" id="GO:0000139">
    <property type="term" value="C:Golgi membrane"/>
    <property type="evidence" value="ECO:0007669"/>
    <property type="project" value="UniProtKB-SubCell"/>
</dbReference>
<evidence type="ECO:0000313" key="16">
    <source>
        <dbReference type="Proteomes" id="UP000789572"/>
    </source>
</evidence>
<keyword evidence="6 10" id="KW-0333">Golgi apparatus</keyword>
<evidence type="ECO:0000256" key="3">
    <source>
        <dbReference type="ARBA" id="ARBA00020973"/>
    </source>
</evidence>
<comment type="similarity">
    <text evidence="2 10">Belongs to the COG6 family.</text>
</comment>
<comment type="function">
    <text evidence="9">Acts as a component of the peripheral membrane COG complex that is involved in intra-Golgi protein trafficking. COG is located at the cis-Golgi, and regulates tethering of retrograde intra-Golgi vesicles and possibly a number of other membrane trafficking events.</text>
</comment>
<dbReference type="PANTHER" id="PTHR21506:SF0">
    <property type="entry name" value="CONSERVED OLIGOMERIC GOLGI COMPLEX SUBUNIT 6"/>
    <property type="match status" value="1"/>
</dbReference>
<keyword evidence="11" id="KW-0175">Coiled coil</keyword>
<gene>
    <name evidence="15" type="ORF">POCULU_LOCUS6211</name>
</gene>
<comment type="subunit">
    <text evidence="10">Component of the conserved oligomeric Golgi complex.</text>
</comment>
<organism evidence="15 16">
    <name type="scientific">Paraglomus occultum</name>
    <dbReference type="NCBI Taxonomy" id="144539"/>
    <lineage>
        <taxon>Eukaryota</taxon>
        <taxon>Fungi</taxon>
        <taxon>Fungi incertae sedis</taxon>
        <taxon>Mucoromycota</taxon>
        <taxon>Glomeromycotina</taxon>
        <taxon>Glomeromycetes</taxon>
        <taxon>Paraglomerales</taxon>
        <taxon>Paraglomeraceae</taxon>
        <taxon>Paraglomus</taxon>
    </lineage>
</organism>
<evidence type="ECO:0000256" key="1">
    <source>
        <dbReference type="ARBA" id="ARBA00004395"/>
    </source>
</evidence>
<dbReference type="GO" id="GO:0015031">
    <property type="term" value="P:protein transport"/>
    <property type="evidence" value="ECO:0007669"/>
    <property type="project" value="UniProtKB-KW"/>
</dbReference>
<evidence type="ECO:0000256" key="12">
    <source>
        <dbReference type="SAM" id="MobiDB-lite"/>
    </source>
</evidence>
<evidence type="ECO:0000256" key="4">
    <source>
        <dbReference type="ARBA" id="ARBA00022448"/>
    </source>
</evidence>
<evidence type="ECO:0000259" key="13">
    <source>
        <dbReference type="Pfam" id="PF06419"/>
    </source>
</evidence>
<evidence type="ECO:0000256" key="8">
    <source>
        <dbReference type="ARBA" id="ARBA00031348"/>
    </source>
</evidence>
<dbReference type="OrthoDB" id="272987at2759"/>
<comment type="function">
    <text evidence="10">Acts as component of the peripheral membrane COG complex that is involved in intra-Golgi protein trafficking. COG is located at the cis-Golgi, and regulates tethering of retrograde intra-Golgi vesicles and possibly a number of other membrane trafficking events.</text>
</comment>
<evidence type="ECO:0000256" key="9">
    <source>
        <dbReference type="ARBA" id="ARBA00043873"/>
    </source>
</evidence>
<sequence>MTELSQASPRPRLTRISSPTRMSSPTRISSPTNASAENNQLTLRVSKLLTNPVEDVKTKAALEALSEVYQDNTETARRNLRGNVEKKSIDMNKKLLQVFETVIEQLLLIEQEVKSINTNYDEIGKRLNSANQQTALLLEQCGNLKTQRENCKMRKMLIDAFLDRFTCSEKEITILTSLDVEIGPEFFDALSRLQKIYSDCDALLITENQRAGLEIMERMNAYQEIAFDKLYKWTQTEARSLGQDNLELPKTMSMALKALRQRPTLFQYCLEDLVHIRRTAILNLFMNALTRGGPNGTPKPIESHAHDPFRYIGDMLAWVHQAVAGEHEFLQALFNVVEDNAEDNDEDKHQLTDIQRESDDIIIQYLLDGDLEGICRPLKTRIDQVLGLQSGAITAYRILNLVQFYKITIARILGPSAALSNSLESILKSASRVFFDTLNTQAEQLLKYMQLPNNDLSAPPAVKETILQLKEIMASYDKSLVTPTEREADFSSVLDAILNPLQRMCELGAKDLSRFSQAIYMINCLYYIQSALTQYSFTKGRIQSLEEQIEQYMDMLAEEQHISLLEQSGLAPIIHAIEIKDEDTPLSLIPNMDAKSLSTAMAKLDSFLTLSDPETLRLSGQPAHLVKTVNDRVFSIFIDSYRKVTDAIKDPKNRYEFPATILVRTVNEVETFLSFD</sequence>
<keyword evidence="4 10" id="KW-0813">Transport</keyword>
<feature type="coiled-coil region" evidence="11">
    <location>
        <begin position="535"/>
        <end position="562"/>
    </location>
</feature>
<dbReference type="Proteomes" id="UP000789572">
    <property type="component" value="Unassembled WGS sequence"/>
</dbReference>
<evidence type="ECO:0000256" key="2">
    <source>
        <dbReference type="ARBA" id="ARBA00011023"/>
    </source>
</evidence>
<evidence type="ECO:0000256" key="10">
    <source>
        <dbReference type="RuleBase" id="RU365075"/>
    </source>
</evidence>
<reference evidence="15" key="1">
    <citation type="submission" date="2021-06" db="EMBL/GenBank/DDBJ databases">
        <authorList>
            <person name="Kallberg Y."/>
            <person name="Tangrot J."/>
            <person name="Rosling A."/>
        </authorList>
    </citation>
    <scope>NUCLEOTIDE SEQUENCE</scope>
    <source>
        <strain evidence="15">IA702</strain>
    </source>
</reference>
<keyword evidence="7 10" id="KW-0472">Membrane</keyword>
<dbReference type="PANTHER" id="PTHR21506">
    <property type="entry name" value="COMPONENT OF OLIGOMERIC GOLGI COMPLEX 6"/>
    <property type="match status" value="1"/>
</dbReference>
<dbReference type="InterPro" id="IPR048369">
    <property type="entry name" value="COG6_C"/>
</dbReference>
<evidence type="ECO:0000256" key="5">
    <source>
        <dbReference type="ARBA" id="ARBA00022927"/>
    </source>
</evidence>
<evidence type="ECO:0000256" key="6">
    <source>
        <dbReference type="ARBA" id="ARBA00023034"/>
    </source>
</evidence>
<dbReference type="EMBL" id="CAJVPJ010001098">
    <property type="protein sequence ID" value="CAG8575428.1"/>
    <property type="molecule type" value="Genomic_DNA"/>
</dbReference>
<dbReference type="InterPro" id="IPR048368">
    <property type="entry name" value="COG6_N"/>
</dbReference>
<evidence type="ECO:0000313" key="15">
    <source>
        <dbReference type="EMBL" id="CAG8575428.1"/>
    </source>
</evidence>
<dbReference type="GO" id="GO:0017119">
    <property type="term" value="C:Golgi transport complex"/>
    <property type="evidence" value="ECO:0007669"/>
    <property type="project" value="UniProtKB-UniRule"/>
</dbReference>
<dbReference type="AlphaFoldDB" id="A0A9N9G1N9"/>
<proteinExistence type="inferred from homology"/>
<evidence type="ECO:0000259" key="14">
    <source>
        <dbReference type="Pfam" id="PF20653"/>
    </source>
</evidence>
<evidence type="ECO:0000256" key="7">
    <source>
        <dbReference type="ARBA" id="ARBA00023136"/>
    </source>
</evidence>
<evidence type="ECO:0000256" key="11">
    <source>
        <dbReference type="SAM" id="Coils"/>
    </source>
</evidence>
<dbReference type="Pfam" id="PF06419">
    <property type="entry name" value="COG6_N"/>
    <property type="match status" value="1"/>
</dbReference>
<comment type="subcellular location">
    <subcellularLocation>
        <location evidence="1 10">Golgi apparatus membrane</location>
        <topology evidence="1 10">Peripheral membrane protein</topology>
    </subcellularLocation>
</comment>
<dbReference type="GO" id="GO:0006891">
    <property type="term" value="P:intra-Golgi vesicle-mediated transport"/>
    <property type="evidence" value="ECO:0007669"/>
    <property type="project" value="UniProtKB-UniRule"/>
</dbReference>
<feature type="compositionally biased region" description="Polar residues" evidence="12">
    <location>
        <begin position="15"/>
        <end position="39"/>
    </location>
</feature>
<dbReference type="SMART" id="SM01087">
    <property type="entry name" value="COG6"/>
    <property type="match status" value="1"/>
</dbReference>
<feature type="region of interest" description="Disordered" evidence="12">
    <location>
        <begin position="1"/>
        <end position="39"/>
    </location>
</feature>
<accession>A0A9N9G1N9</accession>
<keyword evidence="16" id="KW-1185">Reference proteome</keyword>
<keyword evidence="5 10" id="KW-0653">Protein transport</keyword>
<comment type="caution">
    <text evidence="15">The sequence shown here is derived from an EMBL/GenBank/DDBJ whole genome shotgun (WGS) entry which is preliminary data.</text>
</comment>
<protein>
    <recommendedName>
        <fullName evidence="3 10">Conserved oligomeric Golgi complex subunit 6</fullName>
        <shortName evidence="10">COG complex subunit 6</shortName>
    </recommendedName>
    <alternativeName>
        <fullName evidence="8 10">Component of oligomeric Golgi complex 6</fullName>
    </alternativeName>
</protein>
<feature type="domain" description="Conserved oligomeric complex COG6 N-terminal" evidence="13">
    <location>
        <begin position="65"/>
        <end position="177"/>
    </location>
</feature>
<dbReference type="Pfam" id="PF20653">
    <property type="entry name" value="COG6_C"/>
    <property type="match status" value="1"/>
</dbReference>